<organism evidence="5">
    <name type="scientific">Anisakis simplex</name>
    <name type="common">Herring worm</name>
    <dbReference type="NCBI Taxonomy" id="6269"/>
    <lineage>
        <taxon>Eukaryota</taxon>
        <taxon>Metazoa</taxon>
        <taxon>Ecdysozoa</taxon>
        <taxon>Nematoda</taxon>
        <taxon>Chromadorea</taxon>
        <taxon>Rhabditida</taxon>
        <taxon>Spirurina</taxon>
        <taxon>Ascaridomorpha</taxon>
        <taxon>Ascaridoidea</taxon>
        <taxon>Anisakidae</taxon>
        <taxon>Anisakis</taxon>
        <taxon>Anisakis simplex complex</taxon>
    </lineage>
</organism>
<keyword evidence="4" id="KW-1185">Reference proteome</keyword>
<gene>
    <name evidence="3" type="ORF">ASIM_LOCUS19258</name>
</gene>
<dbReference type="AlphaFoldDB" id="A0A0M3KFW0"/>
<evidence type="ECO:0000313" key="3">
    <source>
        <dbReference type="EMBL" id="VDK68454.1"/>
    </source>
</evidence>
<proteinExistence type="predicted"/>
<protein>
    <submittedName>
        <fullName evidence="3 5">Uncharacterized protein</fullName>
    </submittedName>
</protein>
<dbReference type="WBParaSite" id="ASIM_0001987101-mRNA-1">
    <property type="protein sequence ID" value="ASIM_0001987101-mRNA-1"/>
    <property type="gene ID" value="ASIM_0001987101"/>
</dbReference>
<feature type="transmembrane region" description="Helical" evidence="2">
    <location>
        <begin position="60"/>
        <end position="81"/>
    </location>
</feature>
<evidence type="ECO:0000256" key="2">
    <source>
        <dbReference type="SAM" id="Phobius"/>
    </source>
</evidence>
<keyword evidence="2" id="KW-0472">Membrane</keyword>
<sequence>MAISNRYPAKDQQGAHKPNSRPVDFYEPTGDEDEEPPVVSGVQLNRVSSFASSTESLDPVSIIIIIYYVLFNIIIYYYYLLCII</sequence>
<dbReference type="EMBL" id="UYRR01036923">
    <property type="protein sequence ID" value="VDK68454.1"/>
    <property type="molecule type" value="Genomic_DNA"/>
</dbReference>
<accession>A0A0M3KFW0</accession>
<evidence type="ECO:0000256" key="1">
    <source>
        <dbReference type="SAM" id="MobiDB-lite"/>
    </source>
</evidence>
<keyword evidence="2" id="KW-0812">Transmembrane</keyword>
<evidence type="ECO:0000313" key="4">
    <source>
        <dbReference type="Proteomes" id="UP000267096"/>
    </source>
</evidence>
<evidence type="ECO:0000313" key="5">
    <source>
        <dbReference type="WBParaSite" id="ASIM_0001987101-mRNA-1"/>
    </source>
</evidence>
<reference evidence="3 4" key="2">
    <citation type="submission" date="2018-11" db="EMBL/GenBank/DDBJ databases">
        <authorList>
            <consortium name="Pathogen Informatics"/>
        </authorList>
    </citation>
    <scope>NUCLEOTIDE SEQUENCE [LARGE SCALE GENOMIC DNA]</scope>
</reference>
<feature type="region of interest" description="Disordered" evidence="1">
    <location>
        <begin position="1"/>
        <end position="37"/>
    </location>
</feature>
<dbReference type="Proteomes" id="UP000267096">
    <property type="component" value="Unassembled WGS sequence"/>
</dbReference>
<reference evidence="5" key="1">
    <citation type="submission" date="2017-02" db="UniProtKB">
        <authorList>
            <consortium name="WormBaseParasite"/>
        </authorList>
    </citation>
    <scope>IDENTIFICATION</scope>
</reference>
<keyword evidence="2" id="KW-1133">Transmembrane helix</keyword>
<name>A0A0M3KFW0_ANISI</name>